<evidence type="ECO:0000259" key="6">
    <source>
        <dbReference type="PROSITE" id="PS50111"/>
    </source>
</evidence>
<dbReference type="RefSeq" id="WP_131913042.1">
    <property type="nucleotide sequence ID" value="NZ_OU594967.1"/>
</dbReference>
<dbReference type="OrthoDB" id="5675566at2"/>
<keyword evidence="10" id="KW-1185">Reference proteome</keyword>
<dbReference type="SMART" id="SM00086">
    <property type="entry name" value="PAC"/>
    <property type="match status" value="1"/>
</dbReference>
<evidence type="ECO:0000256" key="3">
    <source>
        <dbReference type="ARBA" id="ARBA00023224"/>
    </source>
</evidence>
<dbReference type="InterPro" id="IPR000727">
    <property type="entry name" value="T_SNARE_dom"/>
</dbReference>
<dbReference type="GO" id="GO:0005886">
    <property type="term" value="C:plasma membrane"/>
    <property type="evidence" value="ECO:0007669"/>
    <property type="project" value="UniProtKB-SubCell"/>
</dbReference>
<dbReference type="EMBL" id="SMGD01000013">
    <property type="protein sequence ID" value="TCK52145.1"/>
    <property type="molecule type" value="Genomic_DNA"/>
</dbReference>
<dbReference type="Proteomes" id="UP000295565">
    <property type="component" value="Unassembled WGS sequence"/>
</dbReference>
<dbReference type="Gene3D" id="3.30.450.20">
    <property type="entry name" value="PAS domain"/>
    <property type="match status" value="1"/>
</dbReference>
<comment type="subcellular location">
    <subcellularLocation>
        <location evidence="1">Cell inner membrane</location>
        <topology evidence="1">Multi-pass membrane protein</topology>
    </subcellularLocation>
</comment>
<protein>
    <submittedName>
        <fullName evidence="9">Methyl-accepting chemotaxis sensory transducer with Pas/Pac sensor</fullName>
    </submittedName>
</protein>
<dbReference type="Pfam" id="PF00015">
    <property type="entry name" value="MCPsignal"/>
    <property type="match status" value="1"/>
</dbReference>
<evidence type="ECO:0000256" key="1">
    <source>
        <dbReference type="ARBA" id="ARBA00004429"/>
    </source>
</evidence>
<dbReference type="GO" id="GO:0007165">
    <property type="term" value="P:signal transduction"/>
    <property type="evidence" value="ECO:0007669"/>
    <property type="project" value="UniProtKB-KW"/>
</dbReference>
<evidence type="ECO:0000256" key="5">
    <source>
        <dbReference type="PROSITE-ProRule" id="PRU00284"/>
    </source>
</evidence>
<feature type="domain" description="PAS" evidence="7">
    <location>
        <begin position="26"/>
        <end position="61"/>
    </location>
</feature>
<evidence type="ECO:0000313" key="9">
    <source>
        <dbReference type="EMBL" id="TCK52145.1"/>
    </source>
</evidence>
<feature type="domain" description="Methyl-accepting transducer" evidence="6">
    <location>
        <begin position="239"/>
        <end position="475"/>
    </location>
</feature>
<reference evidence="9 10" key="1">
    <citation type="submission" date="2019-03" db="EMBL/GenBank/DDBJ databases">
        <title>Genomic Encyclopedia of Type Strains, Phase IV (KMG-IV): sequencing the most valuable type-strain genomes for metagenomic binning, comparative biology and taxonomic classification.</title>
        <authorList>
            <person name="Goeker M."/>
        </authorList>
    </citation>
    <scope>NUCLEOTIDE SEQUENCE [LARGE SCALE GENOMIC DNA]</scope>
    <source>
        <strain evidence="9 10">DSM 18577</strain>
    </source>
</reference>
<dbReference type="FunFam" id="1.10.287.950:FF:000001">
    <property type="entry name" value="Methyl-accepting chemotaxis sensory transducer"/>
    <property type="match status" value="1"/>
</dbReference>
<dbReference type="SUPFAM" id="SSF58104">
    <property type="entry name" value="Methyl-accepting chemotaxis protein (MCP) signaling domain"/>
    <property type="match status" value="1"/>
</dbReference>
<evidence type="ECO:0000313" key="10">
    <source>
        <dbReference type="Proteomes" id="UP000295565"/>
    </source>
</evidence>
<keyword evidence="2" id="KW-0472">Membrane</keyword>
<evidence type="ECO:0000259" key="7">
    <source>
        <dbReference type="PROSITE" id="PS50112"/>
    </source>
</evidence>
<dbReference type="InterPro" id="IPR035965">
    <property type="entry name" value="PAS-like_dom_sf"/>
</dbReference>
<evidence type="ECO:0000256" key="4">
    <source>
        <dbReference type="ARBA" id="ARBA00029447"/>
    </source>
</evidence>
<dbReference type="InterPro" id="IPR000014">
    <property type="entry name" value="PAS"/>
</dbReference>
<dbReference type="SUPFAM" id="SSF55785">
    <property type="entry name" value="PYP-like sensor domain (PAS domain)"/>
    <property type="match status" value="1"/>
</dbReference>
<dbReference type="PROSITE" id="PS50111">
    <property type="entry name" value="CHEMOTAXIS_TRANSDUC_2"/>
    <property type="match status" value="1"/>
</dbReference>
<keyword evidence="2" id="KW-0997">Cell inner membrane</keyword>
<dbReference type="SMART" id="SM00283">
    <property type="entry name" value="MA"/>
    <property type="match status" value="1"/>
</dbReference>
<dbReference type="CDD" id="cd00130">
    <property type="entry name" value="PAS"/>
    <property type="match status" value="1"/>
</dbReference>
<evidence type="ECO:0000256" key="2">
    <source>
        <dbReference type="ARBA" id="ARBA00022519"/>
    </source>
</evidence>
<dbReference type="PANTHER" id="PTHR32089:SF52">
    <property type="entry name" value="CHEMOTAXIS SIGNAL TRANSDUCTION SYSTEM METHYL ACCEPTING SENSORY TRANSDUCER WITH PAS SENSORY DOMAIN"/>
    <property type="match status" value="1"/>
</dbReference>
<accession>A0A4R1JM36</accession>
<dbReference type="InterPro" id="IPR013655">
    <property type="entry name" value="PAS_fold_3"/>
</dbReference>
<dbReference type="PANTHER" id="PTHR32089">
    <property type="entry name" value="METHYL-ACCEPTING CHEMOTAXIS PROTEIN MCPB"/>
    <property type="match status" value="1"/>
</dbReference>
<organism evidence="9 10">
    <name type="scientific">Celerinatantimonas diazotrophica</name>
    <dbReference type="NCBI Taxonomy" id="412034"/>
    <lineage>
        <taxon>Bacteria</taxon>
        <taxon>Pseudomonadati</taxon>
        <taxon>Pseudomonadota</taxon>
        <taxon>Gammaproteobacteria</taxon>
        <taxon>Celerinatantimonadaceae</taxon>
        <taxon>Celerinatantimonas</taxon>
    </lineage>
</organism>
<dbReference type="CDD" id="cd11386">
    <property type="entry name" value="MCP_signal"/>
    <property type="match status" value="1"/>
</dbReference>
<comment type="caution">
    <text evidence="9">The sequence shown here is derived from an EMBL/GenBank/DDBJ whole genome shotgun (WGS) entry which is preliminary data.</text>
</comment>
<proteinExistence type="inferred from homology"/>
<sequence length="511" mass="57467">MGHRNQTIIDEEVTFGEDEELVSTTDLRGVVTYANESFCRVAGYTVEEMVGKNHNIVRHPDMPKAAFKDLWDKLKAGKHWRGAVKNRCKDGRYYWVDAFVTPIYENEQLIGYQSVRTRLKAEYRSRAEHIYSQLNHNKAIEKWYENPIWRHLLFVVGSIALLLATSEHHLYALGEVVLPFIIYYPELIKSSRYFKALRQHYDSPSRWVYCGKAQKSISDFHTLIYKGRLRTAIGRVLDSTRPLHRASQSLLQTVRKARDAVSGQNKDLHQVSTAMDEMAQTIHDIAGNTLNTTERVDQARQFCEQASSRMNKANGLISSLAQEVSNSAEAAVELTRETESIGSIMQEIQGIAEQTNLLALNAAIEAARAGEQGRGFAVVADEVRALSQRTHKATEQIESSIQQMQTMVKSWTQTMQDSNKSAAECVSHTQETEEAVGTVLEMVSEIANLAAQISTAAEQQNAVAQEVNRNISNINQAAEVNMQQIENVENISSDIDTRADRLSSLAKTFGR</sequence>
<dbReference type="AlphaFoldDB" id="A0A4R1JM36"/>
<dbReference type="InterPro" id="IPR004089">
    <property type="entry name" value="MCPsignal_dom"/>
</dbReference>
<dbReference type="Gene3D" id="1.10.287.950">
    <property type="entry name" value="Methyl-accepting chemotaxis protein"/>
    <property type="match status" value="1"/>
</dbReference>
<comment type="similarity">
    <text evidence="4">Belongs to the methyl-accepting chemotaxis (MCP) protein family.</text>
</comment>
<evidence type="ECO:0000259" key="8">
    <source>
        <dbReference type="PROSITE" id="PS50192"/>
    </source>
</evidence>
<dbReference type="NCBIfam" id="TIGR00229">
    <property type="entry name" value="sensory_box"/>
    <property type="match status" value="1"/>
</dbReference>
<dbReference type="GO" id="GO:0006935">
    <property type="term" value="P:chemotaxis"/>
    <property type="evidence" value="ECO:0007669"/>
    <property type="project" value="UniProtKB-ARBA"/>
</dbReference>
<name>A0A4R1JM36_9GAMM</name>
<dbReference type="PROSITE" id="PS50192">
    <property type="entry name" value="T_SNARE"/>
    <property type="match status" value="1"/>
</dbReference>
<gene>
    <name evidence="9" type="ORF">EV690_2253</name>
</gene>
<keyword evidence="3 5" id="KW-0807">Transducer</keyword>
<feature type="domain" description="T-SNARE coiled-coil homology" evidence="8">
    <location>
        <begin position="426"/>
        <end position="488"/>
    </location>
</feature>
<dbReference type="PROSITE" id="PS50112">
    <property type="entry name" value="PAS"/>
    <property type="match status" value="1"/>
</dbReference>
<dbReference type="Pfam" id="PF08447">
    <property type="entry name" value="PAS_3"/>
    <property type="match status" value="1"/>
</dbReference>
<keyword evidence="2" id="KW-1003">Cell membrane</keyword>
<dbReference type="InterPro" id="IPR001610">
    <property type="entry name" value="PAC"/>
</dbReference>